<dbReference type="GO" id="GO:0030008">
    <property type="term" value="C:TRAPP complex"/>
    <property type="evidence" value="ECO:0007669"/>
    <property type="project" value="InterPro"/>
</dbReference>
<keyword evidence="7 8" id="KW-0333">Golgi apparatus</keyword>
<keyword evidence="6 8" id="KW-0931">ER-Golgi transport</keyword>
<gene>
    <name evidence="9" type="ORF">C5167_013176</name>
    <name evidence="10" type="ORF">C5167_049716</name>
</gene>
<dbReference type="Gramene" id="RZC54327">
    <property type="protein sequence ID" value="RZC54327"/>
    <property type="gene ID" value="C5167_013176"/>
</dbReference>
<evidence type="ECO:0000313" key="9">
    <source>
        <dbReference type="EMBL" id="RZC54327.1"/>
    </source>
</evidence>
<dbReference type="STRING" id="3469.A0A4Y7J0I0"/>
<comment type="subcellular location">
    <subcellularLocation>
        <location evidence="2">Endoplasmic reticulum</location>
    </subcellularLocation>
    <subcellularLocation>
        <location evidence="1 8">Golgi apparatus</location>
        <location evidence="1 8">cis-Golgi network</location>
    </subcellularLocation>
</comment>
<dbReference type="SUPFAM" id="SSF111126">
    <property type="entry name" value="Ligand-binding domain in the NO signalling and Golgi transport"/>
    <property type="match status" value="1"/>
</dbReference>
<evidence type="ECO:0000256" key="4">
    <source>
        <dbReference type="ARBA" id="ARBA00022448"/>
    </source>
</evidence>
<organism evidence="9 11">
    <name type="scientific">Papaver somniferum</name>
    <name type="common">Opium poppy</name>
    <dbReference type="NCBI Taxonomy" id="3469"/>
    <lineage>
        <taxon>Eukaryota</taxon>
        <taxon>Viridiplantae</taxon>
        <taxon>Streptophyta</taxon>
        <taxon>Embryophyta</taxon>
        <taxon>Tracheophyta</taxon>
        <taxon>Spermatophyta</taxon>
        <taxon>Magnoliopsida</taxon>
        <taxon>Ranunculales</taxon>
        <taxon>Papaveraceae</taxon>
        <taxon>Papaveroideae</taxon>
        <taxon>Papaver</taxon>
    </lineage>
</organism>
<dbReference type="InterPro" id="IPR024096">
    <property type="entry name" value="NO_sig/Golgi_transp_ligand-bd"/>
</dbReference>
<keyword evidence="5" id="KW-0256">Endoplasmic reticulum</keyword>
<dbReference type="GO" id="GO:0005794">
    <property type="term" value="C:Golgi apparatus"/>
    <property type="evidence" value="ECO:0007669"/>
    <property type="project" value="UniProtKB-SubCell"/>
</dbReference>
<dbReference type="InterPro" id="IPR016721">
    <property type="entry name" value="Bet3"/>
</dbReference>
<reference evidence="9 11" key="1">
    <citation type="journal article" date="2018" name="Science">
        <title>The opium poppy genome and morphinan production.</title>
        <authorList>
            <person name="Guo L."/>
            <person name="Winzer T."/>
            <person name="Yang X."/>
            <person name="Li Y."/>
            <person name="Ning Z."/>
            <person name="He Z."/>
            <person name="Teodor R."/>
            <person name="Lu Y."/>
            <person name="Bowser T.A."/>
            <person name="Graham I.A."/>
            <person name="Ye K."/>
        </authorList>
    </citation>
    <scope>NUCLEOTIDE SEQUENCE [LARGE SCALE GENOMIC DNA]</scope>
    <source>
        <strain evidence="11">cv. HN1</strain>
        <tissue evidence="9">Leaves</tissue>
    </source>
</reference>
<dbReference type="CDD" id="cd14942">
    <property type="entry name" value="TRAPPC3_bet3"/>
    <property type="match status" value="1"/>
</dbReference>
<comment type="similarity">
    <text evidence="3 8">Belongs to the TRAPP small subunits family. BET3 subfamily.</text>
</comment>
<dbReference type="Gramene" id="RZC74225">
    <property type="protein sequence ID" value="RZC74225"/>
    <property type="gene ID" value="C5167_049716"/>
</dbReference>
<comment type="function">
    <text evidence="8">May play a role in vesicular transport from endoplasmic reticulum to Golgi.</text>
</comment>
<dbReference type="EMBL" id="CM010722">
    <property type="protein sequence ID" value="RZC74225.1"/>
    <property type="molecule type" value="Genomic_DNA"/>
</dbReference>
<evidence type="ECO:0000256" key="6">
    <source>
        <dbReference type="ARBA" id="ARBA00022892"/>
    </source>
</evidence>
<evidence type="ECO:0000256" key="7">
    <source>
        <dbReference type="ARBA" id="ARBA00023034"/>
    </source>
</evidence>
<evidence type="ECO:0000256" key="5">
    <source>
        <dbReference type="ARBA" id="ARBA00022824"/>
    </source>
</evidence>
<evidence type="ECO:0000256" key="2">
    <source>
        <dbReference type="ARBA" id="ARBA00004240"/>
    </source>
</evidence>
<evidence type="ECO:0000256" key="8">
    <source>
        <dbReference type="PIRNR" id="PIRNR018293"/>
    </source>
</evidence>
<name>A0A4Y7J0I0_PAPSO</name>
<evidence type="ECO:0000256" key="1">
    <source>
        <dbReference type="ARBA" id="ARBA00004222"/>
    </source>
</evidence>
<evidence type="ECO:0000256" key="3">
    <source>
        <dbReference type="ARBA" id="ARBA00006218"/>
    </source>
</evidence>
<dbReference type="PANTHER" id="PTHR13048">
    <property type="entry name" value="TRAFFICKING PROTEIN PARTICLE COMPLEX SUBUNIT 3"/>
    <property type="match status" value="1"/>
</dbReference>
<evidence type="ECO:0000313" key="10">
    <source>
        <dbReference type="EMBL" id="RZC74225.1"/>
    </source>
</evidence>
<dbReference type="OrthoDB" id="10262857at2759"/>
<dbReference type="Gene3D" id="3.30.1380.20">
    <property type="entry name" value="Trafficking protein particle complex subunit 3"/>
    <property type="match status" value="1"/>
</dbReference>
<dbReference type="OMA" id="MVQMQVQ"/>
<keyword evidence="11" id="KW-1185">Reference proteome</keyword>
<dbReference type="Pfam" id="PF04051">
    <property type="entry name" value="TRAPP"/>
    <property type="match status" value="1"/>
</dbReference>
<dbReference type="Proteomes" id="UP000316621">
    <property type="component" value="Chromosome 3"/>
</dbReference>
<proteinExistence type="inferred from homology"/>
<comment type="subunit">
    <text evidence="8">Homodimer.</text>
</comment>
<protein>
    <recommendedName>
        <fullName evidence="8">Trafficking protein particle complex subunit</fullName>
    </recommendedName>
</protein>
<dbReference type="GO" id="GO:0048193">
    <property type="term" value="P:Golgi vesicle transport"/>
    <property type="evidence" value="ECO:0007669"/>
    <property type="project" value="InterPro"/>
</dbReference>
<accession>A0A4Y7J0I0</accession>
<dbReference type="GO" id="GO:0005783">
    <property type="term" value="C:endoplasmic reticulum"/>
    <property type="evidence" value="ECO:0007669"/>
    <property type="project" value="UniProtKB-SubCell"/>
</dbReference>
<dbReference type="PIRSF" id="PIRSF018293">
    <property type="entry name" value="TRAPP_I_complex_Bet3"/>
    <property type="match status" value="1"/>
</dbReference>
<dbReference type="AlphaFoldDB" id="A0A4Y7J0I0"/>
<dbReference type="FunFam" id="3.30.1380.20:FF:000006">
    <property type="entry name" value="Trafficking protein particle complex subunit"/>
    <property type="match status" value="1"/>
</dbReference>
<dbReference type="InterPro" id="IPR007194">
    <property type="entry name" value="TRAPP_component"/>
</dbReference>
<keyword evidence="4 8" id="KW-0813">Transport</keyword>
<dbReference type="Proteomes" id="UP000316621">
    <property type="component" value="Chromosome 8"/>
</dbReference>
<evidence type="ECO:0000313" key="11">
    <source>
        <dbReference type="Proteomes" id="UP000316621"/>
    </source>
</evidence>
<sequence>MAPVGPRSGDAIFANVERVNAELFSLTYGAMVRQLLTDLEEVEEVNKQLDQMGYNIGIRLIDEFLAKSNVSSCADFKESADVIAKVGFKMFLGVTATVANWDADGTSCSLILEDNPLVDFVELPDTCQGLYYCNVLSGVIRGALEMVSMKTEVTWVRDMLRGDDAYELRVKLLKQVPEEYPYKDDE</sequence>
<dbReference type="EMBL" id="CM010717">
    <property type="protein sequence ID" value="RZC54327.1"/>
    <property type="molecule type" value="Genomic_DNA"/>
</dbReference>